<dbReference type="EMBL" id="VJMG01000036">
    <property type="protein sequence ID" value="TRL38043.1"/>
    <property type="molecule type" value="Genomic_DNA"/>
</dbReference>
<keyword evidence="2" id="KW-0238">DNA-binding</keyword>
<dbReference type="InterPro" id="IPR019294">
    <property type="entry name" value="Translation_reg_Com"/>
</dbReference>
<dbReference type="Pfam" id="PF10122">
    <property type="entry name" value="Zn_ribbon_Com"/>
    <property type="match status" value="1"/>
</dbReference>
<dbReference type="Proteomes" id="UP000316801">
    <property type="component" value="Unassembled WGS sequence"/>
</dbReference>
<feature type="region of interest" description="Disordered" evidence="1">
    <location>
        <begin position="40"/>
        <end position="61"/>
    </location>
</feature>
<dbReference type="RefSeq" id="WP_143125755.1">
    <property type="nucleotide sequence ID" value="NZ_VJMG01000036.1"/>
</dbReference>
<evidence type="ECO:0000313" key="2">
    <source>
        <dbReference type="EMBL" id="TRL38043.1"/>
    </source>
</evidence>
<proteinExistence type="predicted"/>
<comment type="caution">
    <text evidence="2">The sequence shown here is derived from an EMBL/GenBank/DDBJ whole genome shotgun (WGS) entry which is preliminary data.</text>
</comment>
<keyword evidence="3" id="KW-1185">Reference proteome</keyword>
<name>A0A549T845_9HYPH</name>
<gene>
    <name evidence="2" type="ORF">FNA46_13625</name>
</gene>
<accession>A0A549T845</accession>
<dbReference type="AlphaFoldDB" id="A0A549T845"/>
<protein>
    <submittedName>
        <fullName evidence="2">Com family DNA-binding transcriptional regulator</fullName>
    </submittedName>
</protein>
<sequence length="61" mass="7152">MRDIRCGKCSALLFRAEHDAISNVIEIKCRRCGTLNHLRPIEPASDRQERQPDRVLHEIQR</sequence>
<reference evidence="2 3" key="1">
    <citation type="submission" date="2019-07" db="EMBL/GenBank/DDBJ databases">
        <title>Ln-dependent methylotrophs.</title>
        <authorList>
            <person name="Tani A."/>
        </authorList>
    </citation>
    <scope>NUCLEOTIDE SEQUENCE [LARGE SCALE GENOMIC DNA]</scope>
    <source>
        <strain evidence="2 3">SM12</strain>
    </source>
</reference>
<feature type="compositionally biased region" description="Basic and acidic residues" evidence="1">
    <location>
        <begin position="44"/>
        <end position="61"/>
    </location>
</feature>
<evidence type="ECO:0000256" key="1">
    <source>
        <dbReference type="SAM" id="MobiDB-lite"/>
    </source>
</evidence>
<organism evidence="2 3">
    <name type="scientific">Rhizobium straminoryzae</name>
    <dbReference type="NCBI Taxonomy" id="1387186"/>
    <lineage>
        <taxon>Bacteria</taxon>
        <taxon>Pseudomonadati</taxon>
        <taxon>Pseudomonadota</taxon>
        <taxon>Alphaproteobacteria</taxon>
        <taxon>Hyphomicrobiales</taxon>
        <taxon>Rhizobiaceae</taxon>
        <taxon>Rhizobium/Agrobacterium group</taxon>
        <taxon>Rhizobium</taxon>
    </lineage>
</organism>
<dbReference type="GO" id="GO:0003677">
    <property type="term" value="F:DNA binding"/>
    <property type="evidence" value="ECO:0007669"/>
    <property type="project" value="UniProtKB-KW"/>
</dbReference>
<evidence type="ECO:0000313" key="3">
    <source>
        <dbReference type="Proteomes" id="UP000316801"/>
    </source>
</evidence>